<dbReference type="PROSITE" id="PS50261">
    <property type="entry name" value="G_PROTEIN_RECEP_F2_4"/>
    <property type="match status" value="1"/>
</dbReference>
<evidence type="ECO:0000259" key="18">
    <source>
        <dbReference type="PROSITE" id="PS50228"/>
    </source>
</evidence>
<feature type="domain" description="GAIN-B" evidence="16">
    <location>
        <begin position="441"/>
        <end position="603"/>
    </location>
</feature>
<dbReference type="GeneID" id="111086552"/>
<dbReference type="InterPro" id="IPR032471">
    <property type="entry name" value="AGRL2-4_GAIN_subdom_A"/>
</dbReference>
<gene>
    <name evidence="21" type="primary">LOC111086552</name>
</gene>
<keyword evidence="3" id="KW-1003">Cell membrane</keyword>
<dbReference type="InterPro" id="IPR000922">
    <property type="entry name" value="Lectin_gal-bd_dom"/>
</dbReference>
<dbReference type="InterPro" id="IPR017981">
    <property type="entry name" value="GPCR_2-like_7TM"/>
</dbReference>
<keyword evidence="10" id="KW-1015">Disulfide bond</keyword>
<feature type="transmembrane region" description="Helical" evidence="14">
    <location>
        <begin position="718"/>
        <end position="739"/>
    </location>
</feature>
<feature type="chain" id="PRO_5046529619" evidence="15">
    <location>
        <begin position="25"/>
        <end position="1203"/>
    </location>
</feature>
<evidence type="ECO:0000259" key="19">
    <source>
        <dbReference type="PROSITE" id="PS50261"/>
    </source>
</evidence>
<keyword evidence="20" id="KW-1185">Reference proteome</keyword>
<dbReference type="Gene3D" id="1.20.1070.10">
    <property type="entry name" value="Rhodopsin 7-helix transmembrane proteins"/>
    <property type="match status" value="1"/>
</dbReference>
<evidence type="ECO:0000256" key="1">
    <source>
        <dbReference type="ARBA" id="ARBA00004651"/>
    </source>
</evidence>
<feature type="compositionally biased region" description="Basic and acidic residues" evidence="13">
    <location>
        <begin position="986"/>
        <end position="995"/>
    </location>
</feature>
<feature type="compositionally biased region" description="Low complexity" evidence="13">
    <location>
        <begin position="1132"/>
        <end position="1149"/>
    </location>
</feature>
<feature type="domain" description="G-protein coupled receptors family 2 profile 2" evidence="19">
    <location>
        <begin position="612"/>
        <end position="860"/>
    </location>
</feature>
<dbReference type="Pfam" id="PF16489">
    <property type="entry name" value="GAIN"/>
    <property type="match status" value="1"/>
</dbReference>
<feature type="signal peptide" evidence="15">
    <location>
        <begin position="1"/>
        <end position="24"/>
    </location>
</feature>
<evidence type="ECO:0000259" key="17">
    <source>
        <dbReference type="PROSITE" id="PS50227"/>
    </source>
</evidence>
<feature type="compositionally biased region" description="Polar residues" evidence="13">
    <location>
        <begin position="176"/>
        <end position="192"/>
    </location>
</feature>
<dbReference type="Pfam" id="PF02140">
    <property type="entry name" value="SUEL_Lectin"/>
    <property type="match status" value="1"/>
</dbReference>
<evidence type="ECO:0000256" key="5">
    <source>
        <dbReference type="ARBA" id="ARBA00022729"/>
    </source>
</evidence>
<dbReference type="SMART" id="SM00303">
    <property type="entry name" value="GPS"/>
    <property type="match status" value="1"/>
</dbReference>
<dbReference type="InterPro" id="IPR036445">
    <property type="entry name" value="GPCR_2_extracell_dom_sf"/>
</dbReference>
<feature type="transmembrane region" description="Helical" evidence="14">
    <location>
        <begin position="682"/>
        <end position="706"/>
    </location>
</feature>
<feature type="compositionally biased region" description="Polar residues" evidence="13">
    <location>
        <begin position="224"/>
        <end position="238"/>
    </location>
</feature>
<dbReference type="PANTHER" id="PTHR12011">
    <property type="entry name" value="ADHESION G-PROTEIN COUPLED RECEPTOR"/>
    <property type="match status" value="1"/>
</dbReference>
<comment type="similarity">
    <text evidence="2">Belongs to the G-protein coupled receptor 2 family. LN-TM7 subfamily.</text>
</comment>
<dbReference type="Gene3D" id="1.25.40.610">
    <property type="match status" value="1"/>
</dbReference>
<keyword evidence="4 14" id="KW-0812">Transmembrane</keyword>
<accession>A0ABM1SPD9</accession>
<name>A0ABM1SPD9_LIMPO</name>
<reference evidence="21" key="1">
    <citation type="submission" date="2025-08" db="UniProtKB">
        <authorList>
            <consortium name="RefSeq"/>
        </authorList>
    </citation>
    <scope>IDENTIFICATION</scope>
    <source>
        <tissue evidence="21">Muscle</tissue>
    </source>
</reference>
<evidence type="ECO:0000256" key="13">
    <source>
        <dbReference type="SAM" id="MobiDB-lite"/>
    </source>
</evidence>
<dbReference type="InterPro" id="IPR001879">
    <property type="entry name" value="GPCR_2_extracellular_dom"/>
</dbReference>
<evidence type="ECO:0000256" key="2">
    <source>
        <dbReference type="ARBA" id="ARBA00010933"/>
    </source>
</evidence>
<dbReference type="Pfam" id="PF00002">
    <property type="entry name" value="7tm_2"/>
    <property type="match status" value="1"/>
</dbReference>
<protein>
    <submittedName>
        <fullName evidence="21">Latrophilin Cirl-like isoform X1</fullName>
    </submittedName>
</protein>
<evidence type="ECO:0000256" key="4">
    <source>
        <dbReference type="ARBA" id="ARBA00022692"/>
    </source>
</evidence>
<organism evidence="20 21">
    <name type="scientific">Limulus polyphemus</name>
    <name type="common">Atlantic horseshoe crab</name>
    <dbReference type="NCBI Taxonomy" id="6850"/>
    <lineage>
        <taxon>Eukaryota</taxon>
        <taxon>Metazoa</taxon>
        <taxon>Ecdysozoa</taxon>
        <taxon>Arthropoda</taxon>
        <taxon>Chelicerata</taxon>
        <taxon>Merostomata</taxon>
        <taxon>Xiphosura</taxon>
        <taxon>Limulidae</taxon>
        <taxon>Limulus</taxon>
    </lineage>
</organism>
<evidence type="ECO:0000256" key="11">
    <source>
        <dbReference type="ARBA" id="ARBA00023170"/>
    </source>
</evidence>
<dbReference type="InterPro" id="IPR000203">
    <property type="entry name" value="GPS"/>
</dbReference>
<dbReference type="InterPro" id="IPR043159">
    <property type="entry name" value="Lectin_gal-bd_sf"/>
</dbReference>
<dbReference type="PROSITE" id="PS50228">
    <property type="entry name" value="SUEL_LECTIN"/>
    <property type="match status" value="1"/>
</dbReference>
<keyword evidence="6" id="KW-0430">Lectin</keyword>
<feature type="compositionally biased region" description="Low complexity" evidence="13">
    <location>
        <begin position="974"/>
        <end position="983"/>
    </location>
</feature>
<dbReference type="PRINTS" id="PR00249">
    <property type="entry name" value="GPCRSECRETIN"/>
</dbReference>
<evidence type="ECO:0000256" key="14">
    <source>
        <dbReference type="SAM" id="Phobius"/>
    </source>
</evidence>
<feature type="region of interest" description="Disordered" evidence="13">
    <location>
        <begin position="971"/>
        <end position="995"/>
    </location>
</feature>
<dbReference type="Proteomes" id="UP000694941">
    <property type="component" value="Unplaced"/>
</dbReference>
<sequence>MKKPRTHAKKALMLLLGLLVAVRARRGGNRGYLTAYACEGTQLNISCETGRQIHLIRANYGRFSITICNEQGSLDWSVNCASLPSSYQAIKESCGMKQACVVPASSTIFGDPCPRTRKYLEAHYKCIAESTTVSTTTTSTTTSTTIANRPPIIIPVTHSFRPVIPLFHSSTTSSTENTPSFKSISTTASTGMGASPPSVSGSESSSKSPLDIYPDNDREGMYNPSRSVETTDPSLNSCPPTVSRNISWSWTRGGQDAIEPCPRGSIGRAKWFCVDAVSTVYWSGTSPDLSECQSPWAESLEGRIDGGESVVSIGTELAVIIRTKPLYGGDITQTLTILHRLVSRMEDRVQDIVDDKQKYRVILEMLHSVQSVASSLLEDFQHQAWRDMSILQQRFAASALIQRLEQNTWLLANTHSFGKRWSHAEKNILVSIRLVETWSITTVKFPQKEDVEETSWALIQDIIVLSAPALVGSGRNGFVKIIFVAYKNVQDFLTLGEIHPVSTNTDDSQNSMAVNTTQIINSHVLSASIDRYRMVQLHQPVTVILKHLQEENVTNPQCVYWEFNTRRWSSDGCWITQTNKSHTGCSCNHLTNFALVMDVSPAEVNVDDIPYIQIVTIIGCGVAIFFLLVTFVTLHLVRGLKDDRHVIHKNMCFCLIVSEVTFVGGIDYVMSRIICGVVAGLLHYFFLASFIWMFLETFQLLLMALERKDCSDSARRRWRWYCFSGYSVPIIAVSVCAIVDPESYGTKSYCWLEIDNYFIFGFVGPALACILMSIIFLCIVSAKIFRKIESSISCKSKEQSKLTNLRSCCQQCVCMLILLILTWGSAQWFLLWKTSLTVYLFTALNSLQGLLMFVLLCLRNPKVRKGLKKAHCCSQWLTECCRKPQNSQSNLYIHTNGLMILPQPSAISGHHILAQGSWRTIKSGQRGKQTDILDATTPVLPLIPMVGFRSHDHVVGSKRLGIKFDLGSEFDGENSNSSSTLSSGRKHTDRDLGSRRYRNDATASGFCSYTPGVYFPRQNHEFEAIHGEPTISSFRVRPRTTSQYKHTFDWQEYDTIGRSTCKSEILKQFDIASPNSAKSTLPTSLTSSTRPRHMPLFRDGYLRPHVVYSGINSPTDSERSFNSLVNDQGLISLSSSSSSENNSNASSPSHEAGTESHLLQSLPNLQISEEYGFSAFSNVLKFPSDNTALNANVKGERTQPAKV</sequence>
<evidence type="ECO:0000256" key="6">
    <source>
        <dbReference type="ARBA" id="ARBA00022734"/>
    </source>
</evidence>
<evidence type="ECO:0000256" key="7">
    <source>
        <dbReference type="ARBA" id="ARBA00022989"/>
    </source>
</evidence>
<evidence type="ECO:0000313" key="21">
    <source>
        <dbReference type="RefSeq" id="XP_022245495.1"/>
    </source>
</evidence>
<dbReference type="CDD" id="cd22830">
    <property type="entry name" value="Gal_Rha_Lectin_dCirl"/>
    <property type="match status" value="1"/>
</dbReference>
<keyword evidence="12" id="KW-0807">Transducer</keyword>
<dbReference type="InterPro" id="IPR046338">
    <property type="entry name" value="GAIN_dom_sf"/>
</dbReference>
<feature type="transmembrane region" description="Helical" evidence="14">
    <location>
        <begin position="611"/>
        <end position="638"/>
    </location>
</feature>
<evidence type="ECO:0000256" key="8">
    <source>
        <dbReference type="ARBA" id="ARBA00023040"/>
    </source>
</evidence>
<keyword evidence="7 14" id="KW-1133">Transmembrane helix</keyword>
<proteinExistence type="inferred from homology"/>
<evidence type="ECO:0000256" key="9">
    <source>
        <dbReference type="ARBA" id="ARBA00023136"/>
    </source>
</evidence>
<evidence type="ECO:0000259" key="16">
    <source>
        <dbReference type="PROSITE" id="PS50221"/>
    </source>
</evidence>
<feature type="domain" description="G-protein coupled receptors family 2 profile 1" evidence="17">
    <location>
        <begin position="238"/>
        <end position="296"/>
    </location>
</feature>
<keyword evidence="11" id="KW-0675">Receptor</keyword>
<feature type="transmembrane region" description="Helical" evidence="14">
    <location>
        <begin position="650"/>
        <end position="670"/>
    </location>
</feature>
<evidence type="ECO:0000256" key="15">
    <source>
        <dbReference type="SAM" id="SignalP"/>
    </source>
</evidence>
<feature type="region of interest" description="Disordered" evidence="13">
    <location>
        <begin position="168"/>
        <end position="238"/>
    </location>
</feature>
<dbReference type="InterPro" id="IPR057244">
    <property type="entry name" value="GAIN_B"/>
</dbReference>
<keyword evidence="5 15" id="KW-0732">Signal</keyword>
<keyword evidence="9 14" id="KW-0472">Membrane</keyword>
<evidence type="ECO:0000256" key="10">
    <source>
        <dbReference type="ARBA" id="ARBA00023157"/>
    </source>
</evidence>
<feature type="transmembrane region" description="Helical" evidence="14">
    <location>
        <begin position="805"/>
        <end position="830"/>
    </location>
</feature>
<dbReference type="PANTHER" id="PTHR12011:SF347">
    <property type="entry name" value="FI21270P1-RELATED"/>
    <property type="match status" value="1"/>
</dbReference>
<dbReference type="PROSITE" id="PS50227">
    <property type="entry name" value="G_PROTEIN_RECEP_F2_3"/>
    <property type="match status" value="1"/>
</dbReference>
<evidence type="ECO:0000313" key="20">
    <source>
        <dbReference type="Proteomes" id="UP000694941"/>
    </source>
</evidence>
<feature type="transmembrane region" description="Helical" evidence="14">
    <location>
        <begin position="759"/>
        <end position="785"/>
    </location>
</feature>
<feature type="compositionally biased region" description="Low complexity" evidence="13">
    <location>
        <begin position="195"/>
        <end position="209"/>
    </location>
</feature>
<dbReference type="Pfam" id="PF01825">
    <property type="entry name" value="GPS"/>
    <property type="match status" value="1"/>
</dbReference>
<dbReference type="Gene3D" id="2.60.120.740">
    <property type="match status" value="1"/>
</dbReference>
<dbReference type="PROSITE" id="PS50221">
    <property type="entry name" value="GAIN_B"/>
    <property type="match status" value="1"/>
</dbReference>
<dbReference type="RefSeq" id="XP_022245495.1">
    <property type="nucleotide sequence ID" value="XM_022389787.1"/>
</dbReference>
<evidence type="ECO:0000256" key="3">
    <source>
        <dbReference type="ARBA" id="ARBA00022475"/>
    </source>
</evidence>
<feature type="region of interest" description="Disordered" evidence="13">
    <location>
        <begin position="1132"/>
        <end position="1156"/>
    </location>
</feature>
<dbReference type="Gene3D" id="2.60.220.50">
    <property type="match status" value="1"/>
</dbReference>
<keyword evidence="8" id="KW-0297">G-protein coupled receptor</keyword>
<evidence type="ECO:0000256" key="12">
    <source>
        <dbReference type="ARBA" id="ARBA00023224"/>
    </source>
</evidence>
<dbReference type="InterPro" id="IPR000832">
    <property type="entry name" value="GPCR_2_secretin-like"/>
</dbReference>
<dbReference type="Gene3D" id="4.10.1240.10">
    <property type="entry name" value="GPCR, family 2, extracellular hormone receptor domain"/>
    <property type="match status" value="1"/>
</dbReference>
<comment type="subcellular location">
    <subcellularLocation>
        <location evidence="1">Cell membrane</location>
        <topology evidence="1">Multi-pass membrane protein</topology>
    </subcellularLocation>
</comment>
<feature type="domain" description="SUEL-type lectin" evidence="18">
    <location>
        <begin position="37"/>
        <end position="127"/>
    </location>
</feature>
<feature type="transmembrane region" description="Helical" evidence="14">
    <location>
        <begin position="836"/>
        <end position="858"/>
    </location>
</feature>